<dbReference type="SUPFAM" id="SSF82199">
    <property type="entry name" value="SET domain"/>
    <property type="match status" value="1"/>
</dbReference>
<dbReference type="AlphaFoldDB" id="A0A1X6PBM7"/>
<evidence type="ECO:0000256" key="6">
    <source>
        <dbReference type="ARBA" id="ARBA00048568"/>
    </source>
</evidence>
<dbReference type="GO" id="GO:0140951">
    <property type="term" value="F:histone H3K27 trimethyltransferase activity"/>
    <property type="evidence" value="ECO:0007669"/>
    <property type="project" value="UniProtKB-EC"/>
</dbReference>
<keyword evidence="4" id="KW-0805">Transcription regulation</keyword>
<keyword evidence="10" id="KW-1185">Reference proteome</keyword>
<evidence type="ECO:0000259" key="7">
    <source>
        <dbReference type="PROSITE" id="PS50280"/>
    </source>
</evidence>
<keyword evidence="5" id="KW-0804">Transcription</keyword>
<gene>
    <name evidence="9" type="ORF">BU14_0115s0018</name>
</gene>
<evidence type="ECO:0000256" key="2">
    <source>
        <dbReference type="ARBA" id="ARBA00022679"/>
    </source>
</evidence>
<dbReference type="Gene3D" id="2.170.270.10">
    <property type="entry name" value="SET domain"/>
    <property type="match status" value="1"/>
</dbReference>
<dbReference type="OrthoDB" id="308383at2759"/>
<dbReference type="InterPro" id="IPR045318">
    <property type="entry name" value="EZH1/2-like"/>
</dbReference>
<dbReference type="InterPro" id="IPR001214">
    <property type="entry name" value="SET_dom"/>
</dbReference>
<dbReference type="Proteomes" id="UP000218209">
    <property type="component" value="Unassembled WGS sequence"/>
</dbReference>
<evidence type="ECO:0000256" key="1">
    <source>
        <dbReference type="ARBA" id="ARBA00022603"/>
    </source>
</evidence>
<organism evidence="9 10">
    <name type="scientific">Porphyra umbilicalis</name>
    <name type="common">Purple laver</name>
    <name type="synonym">Red alga</name>
    <dbReference type="NCBI Taxonomy" id="2786"/>
    <lineage>
        <taxon>Eukaryota</taxon>
        <taxon>Rhodophyta</taxon>
        <taxon>Bangiophyceae</taxon>
        <taxon>Bangiales</taxon>
        <taxon>Bangiaceae</taxon>
        <taxon>Porphyra</taxon>
    </lineage>
</organism>
<dbReference type="SMART" id="SM00317">
    <property type="entry name" value="SET"/>
    <property type="match status" value="1"/>
</dbReference>
<dbReference type="Pfam" id="PF00856">
    <property type="entry name" value="SET"/>
    <property type="match status" value="1"/>
</dbReference>
<dbReference type="InterPro" id="IPR041355">
    <property type="entry name" value="Pre-SET_CXC"/>
</dbReference>
<evidence type="ECO:0000256" key="5">
    <source>
        <dbReference type="ARBA" id="ARBA00023163"/>
    </source>
</evidence>
<proteinExistence type="predicted"/>
<sequence>MRAGVSCEKYCGCSNTRWASVGAFPVAVTSMCPNRVWCTCELPSRCATNACPCFKVDRECDPDACTSCGAHYHPSAGVDNAGAARRLDASVAGDVGKEQLWRPAQRPSPAAGGLLPRRHDVDVVQRGLRVRLVLGRSAAHGLGVFVSQAASRGDFVGEYVGELVTTATGHRRGVVYDAQHLSYLYAVSEAVIIDATHIGSRTKFINHSSLAPNVEPRLLSIGGDIRVAFFAARPLAVGEELFFDYGYELPPWKP</sequence>
<feature type="domain" description="SET" evidence="7">
    <location>
        <begin position="130"/>
        <end position="246"/>
    </location>
</feature>
<dbReference type="GO" id="GO:0032259">
    <property type="term" value="P:methylation"/>
    <property type="evidence" value="ECO:0007669"/>
    <property type="project" value="UniProtKB-KW"/>
</dbReference>
<protein>
    <recommendedName>
        <fullName evidence="11">SET domain-containing protein</fullName>
    </recommendedName>
</protein>
<dbReference type="InterPro" id="IPR046341">
    <property type="entry name" value="SET_dom_sf"/>
</dbReference>
<keyword evidence="3" id="KW-0949">S-adenosyl-L-methionine</keyword>
<evidence type="ECO:0000313" key="9">
    <source>
        <dbReference type="EMBL" id="OSX78247.1"/>
    </source>
</evidence>
<dbReference type="EMBL" id="KV918817">
    <property type="protein sequence ID" value="OSX78247.1"/>
    <property type="molecule type" value="Genomic_DNA"/>
</dbReference>
<dbReference type="PROSITE" id="PS51633">
    <property type="entry name" value="CXC"/>
    <property type="match status" value="1"/>
</dbReference>
<evidence type="ECO:0008006" key="11">
    <source>
        <dbReference type="Google" id="ProtNLM"/>
    </source>
</evidence>
<reference evidence="9 10" key="1">
    <citation type="submission" date="2017-03" db="EMBL/GenBank/DDBJ databases">
        <title>WGS assembly of Porphyra umbilicalis.</title>
        <authorList>
            <person name="Brawley S.H."/>
            <person name="Blouin N.A."/>
            <person name="Ficko-Blean E."/>
            <person name="Wheeler G.L."/>
            <person name="Lohr M."/>
            <person name="Goodson H.V."/>
            <person name="Jenkins J.W."/>
            <person name="Blaby-Haas C.E."/>
            <person name="Helliwell K.E."/>
            <person name="Chan C."/>
            <person name="Marriage T."/>
            <person name="Bhattacharya D."/>
            <person name="Klein A.S."/>
            <person name="Badis Y."/>
            <person name="Brodie J."/>
            <person name="Cao Y."/>
            <person name="Collen J."/>
            <person name="Dittami S.M."/>
            <person name="Gachon C.M."/>
            <person name="Green B.R."/>
            <person name="Karpowicz S."/>
            <person name="Kim J.W."/>
            <person name="Kudahl U."/>
            <person name="Lin S."/>
            <person name="Michel G."/>
            <person name="Mittag M."/>
            <person name="Olson B.J."/>
            <person name="Pangilinan J."/>
            <person name="Peng Y."/>
            <person name="Qiu H."/>
            <person name="Shu S."/>
            <person name="Singer J.T."/>
            <person name="Smith A.G."/>
            <person name="Sprecher B.N."/>
            <person name="Wagner V."/>
            <person name="Wang W."/>
            <person name="Wang Z.-Y."/>
            <person name="Yan J."/>
            <person name="Yarish C."/>
            <person name="Zoeuner-Riek S."/>
            <person name="Zhuang Y."/>
            <person name="Zou Y."/>
            <person name="Lindquist E.A."/>
            <person name="Grimwood J."/>
            <person name="Barry K."/>
            <person name="Rokhsar D.S."/>
            <person name="Schmutz J."/>
            <person name="Stiller J.W."/>
            <person name="Grossman A.R."/>
            <person name="Prochnik S.E."/>
        </authorList>
    </citation>
    <scope>NUCLEOTIDE SEQUENCE [LARGE SCALE GENOMIC DNA]</scope>
    <source>
        <strain evidence="9">4086291</strain>
    </source>
</reference>
<dbReference type="GO" id="GO:0035098">
    <property type="term" value="C:ESC/E(Z) complex"/>
    <property type="evidence" value="ECO:0007669"/>
    <property type="project" value="TreeGrafter"/>
</dbReference>
<evidence type="ECO:0000256" key="4">
    <source>
        <dbReference type="ARBA" id="ARBA00023015"/>
    </source>
</evidence>
<evidence type="ECO:0000313" key="10">
    <source>
        <dbReference type="Proteomes" id="UP000218209"/>
    </source>
</evidence>
<comment type="catalytic activity">
    <reaction evidence="6">
        <text>L-lysyl(27)-[histone H3] + 3 S-adenosyl-L-methionine = N(6),N(6),N(6)-trimethyl-L-lysyl(27)-[histone H3] + 3 S-adenosyl-L-homocysteine + 3 H(+)</text>
        <dbReference type="Rhea" id="RHEA:60292"/>
        <dbReference type="Rhea" id="RHEA-COMP:15535"/>
        <dbReference type="Rhea" id="RHEA-COMP:15548"/>
        <dbReference type="ChEBI" id="CHEBI:15378"/>
        <dbReference type="ChEBI" id="CHEBI:29969"/>
        <dbReference type="ChEBI" id="CHEBI:57856"/>
        <dbReference type="ChEBI" id="CHEBI:59789"/>
        <dbReference type="ChEBI" id="CHEBI:61961"/>
        <dbReference type="EC" id="2.1.1.356"/>
    </reaction>
</comment>
<dbReference type="PANTHER" id="PTHR45747:SF4">
    <property type="entry name" value="HISTONE-LYSINE N-METHYLTRANSFERASE E(Z)"/>
    <property type="match status" value="1"/>
</dbReference>
<keyword evidence="2" id="KW-0808">Transferase</keyword>
<feature type="domain" description="CXC" evidence="8">
    <location>
        <begin position="1"/>
        <end position="85"/>
    </location>
</feature>
<dbReference type="Pfam" id="PF18264">
    <property type="entry name" value="preSET_CXC"/>
    <property type="match status" value="1"/>
</dbReference>
<accession>A0A1X6PBM7</accession>
<dbReference type="PANTHER" id="PTHR45747">
    <property type="entry name" value="HISTONE-LYSINE N-METHYLTRANSFERASE E(Z)"/>
    <property type="match status" value="1"/>
</dbReference>
<keyword evidence="1" id="KW-0489">Methyltransferase</keyword>
<dbReference type="GO" id="GO:0003682">
    <property type="term" value="F:chromatin binding"/>
    <property type="evidence" value="ECO:0007669"/>
    <property type="project" value="TreeGrafter"/>
</dbReference>
<name>A0A1X6PBM7_PORUM</name>
<dbReference type="InterPro" id="IPR026489">
    <property type="entry name" value="CXC_dom"/>
</dbReference>
<evidence type="ECO:0000256" key="3">
    <source>
        <dbReference type="ARBA" id="ARBA00022691"/>
    </source>
</evidence>
<dbReference type="PROSITE" id="PS50280">
    <property type="entry name" value="SET"/>
    <property type="match status" value="1"/>
</dbReference>
<dbReference type="GO" id="GO:0031507">
    <property type="term" value="P:heterochromatin formation"/>
    <property type="evidence" value="ECO:0007669"/>
    <property type="project" value="TreeGrafter"/>
</dbReference>
<evidence type="ECO:0000259" key="8">
    <source>
        <dbReference type="PROSITE" id="PS51633"/>
    </source>
</evidence>